<dbReference type="EMBL" id="PQXO01001467">
    <property type="protein sequence ID" value="TGO80962.1"/>
    <property type="molecule type" value="Genomic_DNA"/>
</dbReference>
<evidence type="ECO:0000256" key="1">
    <source>
        <dbReference type="SAM" id="MobiDB-lite"/>
    </source>
</evidence>
<name>A0A4Z1KBQ7_9HELO</name>
<organism evidence="2 3">
    <name type="scientific">Botrytis porri</name>
    <dbReference type="NCBI Taxonomy" id="87229"/>
    <lineage>
        <taxon>Eukaryota</taxon>
        <taxon>Fungi</taxon>
        <taxon>Dikarya</taxon>
        <taxon>Ascomycota</taxon>
        <taxon>Pezizomycotina</taxon>
        <taxon>Leotiomycetes</taxon>
        <taxon>Helotiales</taxon>
        <taxon>Sclerotiniaceae</taxon>
        <taxon>Botrytis</taxon>
    </lineage>
</organism>
<feature type="compositionally biased region" description="Basic and acidic residues" evidence="1">
    <location>
        <begin position="18"/>
        <end position="28"/>
    </location>
</feature>
<protein>
    <submittedName>
        <fullName evidence="2">Uncharacterized protein</fullName>
    </submittedName>
</protein>
<feature type="region of interest" description="Disordered" evidence="1">
    <location>
        <begin position="1"/>
        <end position="52"/>
    </location>
</feature>
<evidence type="ECO:0000313" key="3">
    <source>
        <dbReference type="Proteomes" id="UP000297280"/>
    </source>
</evidence>
<dbReference type="Proteomes" id="UP000297280">
    <property type="component" value="Unassembled WGS sequence"/>
</dbReference>
<proteinExistence type="predicted"/>
<feature type="compositionally biased region" description="Polar residues" evidence="1">
    <location>
        <begin position="34"/>
        <end position="52"/>
    </location>
</feature>
<reference evidence="2 3" key="1">
    <citation type="submission" date="2017-12" db="EMBL/GenBank/DDBJ databases">
        <title>Comparative genomics of Botrytis spp.</title>
        <authorList>
            <person name="Valero-Jimenez C.A."/>
            <person name="Tapia P."/>
            <person name="Veloso J."/>
            <person name="Silva-Moreno E."/>
            <person name="Staats M."/>
            <person name="Valdes J.H."/>
            <person name="Van Kan J.A.L."/>
        </authorList>
    </citation>
    <scope>NUCLEOTIDE SEQUENCE [LARGE SCALE GENOMIC DNA]</scope>
    <source>
        <strain evidence="2 3">MUCL3349</strain>
    </source>
</reference>
<accession>A0A4Z1KBQ7</accession>
<evidence type="ECO:0000313" key="2">
    <source>
        <dbReference type="EMBL" id="TGO80962.1"/>
    </source>
</evidence>
<keyword evidence="3" id="KW-1185">Reference proteome</keyword>
<sequence>MPSTSKHSTSNSKSQTPRPDRKSEDSVCSHKSKSSTGTQNSQKSTSSDVSELTERTNIISEDLDGTIFLIEELLRKGKIDKESGYFFVNKHRTKWTGAMKDKYAMYKKCAKERLQSKRTFDVYKQEKCQNDPPVEFLQQLRKYAITWADNALLEVEGRSQFIDSYKRAYEGAEGFNKHLKEVIAVSNSAQKAITHANEIKKKIKEMEKELKE</sequence>
<dbReference type="AlphaFoldDB" id="A0A4Z1KBQ7"/>
<comment type="caution">
    <text evidence="2">The sequence shown here is derived from an EMBL/GenBank/DDBJ whole genome shotgun (WGS) entry which is preliminary data.</text>
</comment>
<gene>
    <name evidence="2" type="ORF">BPOR_1476g00010</name>
</gene>
<feature type="compositionally biased region" description="Low complexity" evidence="1">
    <location>
        <begin position="1"/>
        <end position="14"/>
    </location>
</feature>